<dbReference type="Gene3D" id="3.10.580.10">
    <property type="entry name" value="CBS-domain"/>
    <property type="match status" value="1"/>
</dbReference>
<dbReference type="InterPro" id="IPR000644">
    <property type="entry name" value="CBS_dom"/>
</dbReference>
<organism evidence="4 5">
    <name type="scientific">Natronosalvus hydrolyticus</name>
    <dbReference type="NCBI Taxonomy" id="2979988"/>
    <lineage>
        <taxon>Archaea</taxon>
        <taxon>Methanobacteriati</taxon>
        <taxon>Methanobacteriota</taxon>
        <taxon>Stenosarchaea group</taxon>
        <taxon>Halobacteria</taxon>
        <taxon>Halobacteriales</taxon>
        <taxon>Natrialbaceae</taxon>
        <taxon>Natronosalvus</taxon>
    </lineage>
</organism>
<keyword evidence="5" id="KW-1185">Reference proteome</keyword>
<evidence type="ECO:0000259" key="3">
    <source>
        <dbReference type="PROSITE" id="PS51371"/>
    </source>
</evidence>
<feature type="domain" description="CBS" evidence="3">
    <location>
        <begin position="71"/>
        <end position="129"/>
    </location>
</feature>
<keyword evidence="1 2" id="KW-0129">CBS domain</keyword>
<dbReference type="InterPro" id="IPR046342">
    <property type="entry name" value="CBS_dom_sf"/>
</dbReference>
<dbReference type="AlphaFoldDB" id="A0AAP2ZAQ2"/>
<gene>
    <name evidence="4" type="ORF">OB919_16615</name>
</gene>
<dbReference type="SMART" id="SM00116">
    <property type="entry name" value="CBS"/>
    <property type="match status" value="2"/>
</dbReference>
<reference evidence="4 5" key="1">
    <citation type="submission" date="2022-09" db="EMBL/GenBank/DDBJ databases">
        <title>Enrichment on poylsaccharides allowed isolation of novel metabolic and taxonomic groups of Haloarchaea.</title>
        <authorList>
            <person name="Sorokin D.Y."/>
            <person name="Elcheninov A.G."/>
            <person name="Khizhniak T.V."/>
            <person name="Kolganova T.V."/>
            <person name="Kublanov I.V."/>
        </authorList>
    </citation>
    <scope>NUCLEOTIDE SEQUENCE [LARGE SCALE GENOMIC DNA]</scope>
    <source>
        <strain evidence="4 5">AArc-curdl1</strain>
    </source>
</reference>
<dbReference type="InterPro" id="IPR051257">
    <property type="entry name" value="Diverse_CBS-Domain"/>
</dbReference>
<comment type="caution">
    <text evidence="4">The sequence shown here is derived from an EMBL/GenBank/DDBJ whole genome shotgun (WGS) entry which is preliminary data.</text>
</comment>
<evidence type="ECO:0000313" key="5">
    <source>
        <dbReference type="Proteomes" id="UP001321047"/>
    </source>
</evidence>
<dbReference type="RefSeq" id="WP_342809897.1">
    <property type="nucleotide sequence ID" value="NZ_JAOPJZ010000018.1"/>
</dbReference>
<dbReference type="PROSITE" id="PS51371">
    <property type="entry name" value="CBS"/>
    <property type="match status" value="2"/>
</dbReference>
<proteinExistence type="predicted"/>
<dbReference type="SUPFAM" id="SSF54631">
    <property type="entry name" value="CBS-domain pair"/>
    <property type="match status" value="1"/>
</dbReference>
<evidence type="ECO:0000256" key="1">
    <source>
        <dbReference type="ARBA" id="ARBA00023122"/>
    </source>
</evidence>
<evidence type="ECO:0000256" key="2">
    <source>
        <dbReference type="PROSITE-ProRule" id="PRU00703"/>
    </source>
</evidence>
<accession>A0AAP2ZAQ2</accession>
<dbReference type="PANTHER" id="PTHR43080">
    <property type="entry name" value="CBS DOMAIN-CONTAINING PROTEIN CBSX3, MITOCHONDRIAL"/>
    <property type="match status" value="1"/>
</dbReference>
<sequence>MAITEMATTDVVTASTETDVRELLEHMDEQSVGSVVITDGNEPVGIVTDRMIAMAFRENDSIDDLSTDDIMTSDLLTLEDDTTHFEALEMMSSEGIRRLPIVDADGSLAGIITLDDMLMVMAAELSNASDVIAQQTNA</sequence>
<protein>
    <submittedName>
        <fullName evidence="4">CBS domain-containing protein</fullName>
    </submittedName>
</protein>
<name>A0AAP2ZAQ2_9EURY</name>
<dbReference type="PANTHER" id="PTHR43080:SF2">
    <property type="entry name" value="CBS DOMAIN-CONTAINING PROTEIN"/>
    <property type="match status" value="1"/>
</dbReference>
<dbReference type="Pfam" id="PF00571">
    <property type="entry name" value="CBS"/>
    <property type="match status" value="2"/>
</dbReference>
<evidence type="ECO:0000313" key="4">
    <source>
        <dbReference type="EMBL" id="MCU4753588.1"/>
    </source>
</evidence>
<dbReference type="Proteomes" id="UP001321047">
    <property type="component" value="Unassembled WGS sequence"/>
</dbReference>
<feature type="domain" description="CBS" evidence="3">
    <location>
        <begin position="6"/>
        <end position="62"/>
    </location>
</feature>
<dbReference type="EMBL" id="JAOPJZ010000018">
    <property type="protein sequence ID" value="MCU4753588.1"/>
    <property type="molecule type" value="Genomic_DNA"/>
</dbReference>